<evidence type="ECO:0008006" key="7">
    <source>
        <dbReference type="Google" id="ProtNLM"/>
    </source>
</evidence>
<accession>A0A0L0H490</accession>
<dbReference type="Proteomes" id="UP000053201">
    <property type="component" value="Unassembled WGS sequence"/>
</dbReference>
<dbReference type="PANTHER" id="PTHR19375">
    <property type="entry name" value="HEAT SHOCK PROTEIN 70KDA"/>
    <property type="match status" value="1"/>
</dbReference>
<dbReference type="SUPFAM" id="SSF100920">
    <property type="entry name" value="Heat shock protein 70kD (HSP70), peptide-binding domain"/>
    <property type="match status" value="1"/>
</dbReference>
<dbReference type="eggNOG" id="KOG0101">
    <property type="taxonomic scope" value="Eukaryota"/>
</dbReference>
<evidence type="ECO:0000256" key="4">
    <source>
        <dbReference type="RuleBase" id="RU003322"/>
    </source>
</evidence>
<dbReference type="RefSeq" id="XP_016604057.1">
    <property type="nucleotide sequence ID" value="XM_016756760.1"/>
</dbReference>
<dbReference type="InParanoid" id="A0A0L0H490"/>
<sequence>MADNQALPVFVGISFGTLYSSVAIIGKDGWGETIANEDGDRNIPSYYAFTGHGEELAGSQAKVQAISNPTGTIVQFRNLLGKKFDDEEVQEHSRNLLMSIVPSPIDSTLPTYEVETSSDLEADEPKKEYHTVNAVTAKYLRKLKETAENFLGKLVEGCVISTPIHFEEVQRVALINAAQDAGFAKVFTIHEPIAAAIAFDIAQQYRGGSSKRDKLVVVLDLGGHQFNVTLLSANDGLYTVVKSVEDPQLGGVHFDEILMDFVQQEFRRKTKLDISGNRRARAKLQKACEQTKRALTRQDNAPCSVESLYEGMDYHGTVPRGRFEMLAEPLYARCVDVIKRSLSEAGVGVEEIDEVLLVGGASRMPRFQTVAKGVFPSANLRMDVEPDEAISRGCATQAAIILSTPPNIDYASSANSHDVVNCMHLSQSLGLELPDGAFLAIIPKRVPIPARRTMSFGVQNGQRELLLSVYEGDHAVAKENVLVAEVVLADLPEDMPIGQASVDVTFTVEKGGAFTVVAKESTKGTIVKAKVRQHSQR</sequence>
<dbReference type="Gene3D" id="3.30.420.40">
    <property type="match status" value="2"/>
</dbReference>
<name>A0A0L0H490_SPIPD</name>
<dbReference type="Pfam" id="PF00012">
    <property type="entry name" value="HSP70"/>
    <property type="match status" value="1"/>
</dbReference>
<dbReference type="InterPro" id="IPR043129">
    <property type="entry name" value="ATPase_NBD"/>
</dbReference>
<dbReference type="OrthoDB" id="29851at2759"/>
<evidence type="ECO:0000256" key="2">
    <source>
        <dbReference type="ARBA" id="ARBA00022741"/>
    </source>
</evidence>
<evidence type="ECO:0000256" key="3">
    <source>
        <dbReference type="ARBA" id="ARBA00022840"/>
    </source>
</evidence>
<evidence type="ECO:0000256" key="1">
    <source>
        <dbReference type="ARBA" id="ARBA00007381"/>
    </source>
</evidence>
<keyword evidence="2 4" id="KW-0547">Nucleotide-binding</keyword>
<proteinExistence type="inferred from homology"/>
<keyword evidence="3 4" id="KW-0067">ATP-binding</keyword>
<protein>
    <recommendedName>
        <fullName evidence="7">Hsp70-like protein</fullName>
    </recommendedName>
</protein>
<evidence type="ECO:0000313" key="5">
    <source>
        <dbReference type="EMBL" id="KNC96017.1"/>
    </source>
</evidence>
<dbReference type="SUPFAM" id="SSF53067">
    <property type="entry name" value="Actin-like ATPase domain"/>
    <property type="match status" value="2"/>
</dbReference>
<keyword evidence="6" id="KW-1185">Reference proteome</keyword>
<dbReference type="AlphaFoldDB" id="A0A0L0H490"/>
<dbReference type="GeneID" id="27691764"/>
<dbReference type="EMBL" id="KQ257472">
    <property type="protein sequence ID" value="KNC96017.1"/>
    <property type="molecule type" value="Genomic_DNA"/>
</dbReference>
<dbReference type="VEuPathDB" id="FungiDB:SPPG_08613"/>
<dbReference type="STRING" id="645134.A0A0L0H490"/>
<reference evidence="5 6" key="1">
    <citation type="submission" date="2009-08" db="EMBL/GenBank/DDBJ databases">
        <title>The Genome Sequence of Spizellomyces punctatus strain DAOM BR117.</title>
        <authorList>
            <consortium name="The Broad Institute Genome Sequencing Platform"/>
            <person name="Russ C."/>
            <person name="Cuomo C."/>
            <person name="Shea T."/>
            <person name="Young S.K."/>
            <person name="Zeng Q."/>
            <person name="Koehrsen M."/>
            <person name="Haas B."/>
            <person name="Borodovsky M."/>
            <person name="Guigo R."/>
            <person name="Alvarado L."/>
            <person name="Berlin A."/>
            <person name="Bochicchio J."/>
            <person name="Borenstein D."/>
            <person name="Chapman S."/>
            <person name="Chen Z."/>
            <person name="Engels R."/>
            <person name="Freedman E."/>
            <person name="Gellesch M."/>
            <person name="Goldberg J."/>
            <person name="Griggs A."/>
            <person name="Gujja S."/>
            <person name="Heiman D."/>
            <person name="Hepburn T."/>
            <person name="Howarth C."/>
            <person name="Jen D."/>
            <person name="Larson L."/>
            <person name="Lewis B."/>
            <person name="Mehta T."/>
            <person name="Park D."/>
            <person name="Pearson M."/>
            <person name="Roberts A."/>
            <person name="Saif S."/>
            <person name="Shenoy N."/>
            <person name="Sisk P."/>
            <person name="Stolte C."/>
            <person name="Sykes S."/>
            <person name="Thomson T."/>
            <person name="Walk T."/>
            <person name="White J."/>
            <person name="Yandava C."/>
            <person name="Burger G."/>
            <person name="Gray M.W."/>
            <person name="Holland P.W.H."/>
            <person name="King N."/>
            <person name="Lang F.B.F."/>
            <person name="Roger A.J."/>
            <person name="Ruiz-Trillo I."/>
            <person name="Lander E."/>
            <person name="Nusbaum C."/>
        </authorList>
    </citation>
    <scope>NUCLEOTIDE SEQUENCE [LARGE SCALE GENOMIC DNA]</scope>
    <source>
        <strain evidence="5 6">DAOM BR117</strain>
    </source>
</reference>
<dbReference type="PRINTS" id="PR00301">
    <property type="entry name" value="HEATSHOCK70"/>
</dbReference>
<dbReference type="FunFam" id="3.90.640.10:FF:000010">
    <property type="entry name" value="heat shock 70 kDa protein 14"/>
    <property type="match status" value="1"/>
</dbReference>
<dbReference type="InterPro" id="IPR013126">
    <property type="entry name" value="Hsp_70_fam"/>
</dbReference>
<gene>
    <name evidence="5" type="ORF">SPPG_08613</name>
</gene>
<dbReference type="InterPro" id="IPR029047">
    <property type="entry name" value="HSP70_peptide-bd_sf"/>
</dbReference>
<dbReference type="GO" id="GO:0005524">
    <property type="term" value="F:ATP binding"/>
    <property type="evidence" value="ECO:0007669"/>
    <property type="project" value="UniProtKB-KW"/>
</dbReference>
<dbReference type="OMA" id="GSTCACA"/>
<dbReference type="Gene3D" id="2.60.34.10">
    <property type="entry name" value="Substrate Binding Domain Of DNAk, Chain A, domain 1"/>
    <property type="match status" value="1"/>
</dbReference>
<organism evidence="5 6">
    <name type="scientific">Spizellomyces punctatus (strain DAOM BR117)</name>
    <dbReference type="NCBI Taxonomy" id="645134"/>
    <lineage>
        <taxon>Eukaryota</taxon>
        <taxon>Fungi</taxon>
        <taxon>Fungi incertae sedis</taxon>
        <taxon>Chytridiomycota</taxon>
        <taxon>Chytridiomycota incertae sedis</taxon>
        <taxon>Chytridiomycetes</taxon>
        <taxon>Spizellomycetales</taxon>
        <taxon>Spizellomycetaceae</taxon>
        <taxon>Spizellomyces</taxon>
    </lineage>
</organism>
<comment type="similarity">
    <text evidence="1 4">Belongs to the heat shock protein 70 family.</text>
</comment>
<evidence type="ECO:0000313" key="6">
    <source>
        <dbReference type="Proteomes" id="UP000053201"/>
    </source>
</evidence>
<dbReference type="GO" id="GO:0140662">
    <property type="term" value="F:ATP-dependent protein folding chaperone"/>
    <property type="evidence" value="ECO:0007669"/>
    <property type="project" value="InterPro"/>
</dbReference>
<dbReference type="Gene3D" id="3.90.640.10">
    <property type="entry name" value="Actin, Chain A, domain 4"/>
    <property type="match status" value="1"/>
</dbReference>